<evidence type="ECO:0000256" key="10">
    <source>
        <dbReference type="PROSITE-ProRule" id="PRU01360"/>
    </source>
</evidence>
<dbReference type="EMBL" id="BAZW01000048">
    <property type="protein sequence ID" value="GAO31435.1"/>
    <property type="molecule type" value="Genomic_DNA"/>
</dbReference>
<dbReference type="InterPro" id="IPR000531">
    <property type="entry name" value="Beta-barrel_TonB"/>
</dbReference>
<dbReference type="SUPFAM" id="SSF56935">
    <property type="entry name" value="Porins"/>
    <property type="match status" value="1"/>
</dbReference>
<keyword evidence="7 10" id="KW-0472">Membrane</keyword>
<feature type="chain" id="PRO_5002428908" evidence="12">
    <location>
        <begin position="20"/>
        <end position="787"/>
    </location>
</feature>
<dbReference type="Gene3D" id="2.40.170.20">
    <property type="entry name" value="TonB-dependent receptor, beta-barrel domain"/>
    <property type="match status" value="1"/>
</dbReference>
<keyword evidence="2 10" id="KW-0813">Transport</keyword>
<dbReference type="InterPro" id="IPR036942">
    <property type="entry name" value="Beta-barrel_TonB_sf"/>
</dbReference>
<evidence type="ECO:0000313" key="15">
    <source>
        <dbReference type="EMBL" id="GAO31435.1"/>
    </source>
</evidence>
<evidence type="ECO:0000256" key="4">
    <source>
        <dbReference type="ARBA" id="ARBA00022692"/>
    </source>
</evidence>
<accession>A0A0E9M2U3</accession>
<dbReference type="InterPro" id="IPR012910">
    <property type="entry name" value="Plug_dom"/>
</dbReference>
<dbReference type="InterPro" id="IPR039426">
    <property type="entry name" value="TonB-dep_rcpt-like"/>
</dbReference>
<reference evidence="15 16" key="1">
    <citation type="journal article" date="2015" name="Microbes Environ.">
        <title>Distribution and evolution of nitrogen fixation genes in the phylum bacteroidetes.</title>
        <authorList>
            <person name="Inoue J."/>
            <person name="Oshima K."/>
            <person name="Suda W."/>
            <person name="Sakamoto M."/>
            <person name="Iino T."/>
            <person name="Noda S."/>
            <person name="Hongoh Y."/>
            <person name="Hattori M."/>
            <person name="Ohkuma M."/>
        </authorList>
    </citation>
    <scope>NUCLEOTIDE SEQUENCE [LARGE SCALE GENOMIC DNA]</scope>
    <source>
        <strain evidence="15">JCM 15548</strain>
    </source>
</reference>
<keyword evidence="9 10" id="KW-0998">Cell outer membrane</keyword>
<comment type="caution">
    <text evidence="15">The sequence shown here is derived from an EMBL/GenBank/DDBJ whole genome shotgun (WGS) entry which is preliminary data.</text>
</comment>
<dbReference type="AlphaFoldDB" id="A0A0E9M2U3"/>
<evidence type="ECO:0000256" key="11">
    <source>
        <dbReference type="RuleBase" id="RU003357"/>
    </source>
</evidence>
<keyword evidence="16" id="KW-1185">Reference proteome</keyword>
<gene>
    <name evidence="15" type="ORF">JCM15548_13795</name>
</gene>
<dbReference type="Pfam" id="PF07715">
    <property type="entry name" value="Plug"/>
    <property type="match status" value="1"/>
</dbReference>
<evidence type="ECO:0000313" key="16">
    <source>
        <dbReference type="Proteomes" id="UP000032900"/>
    </source>
</evidence>
<dbReference type="RefSeq" id="WP_062127550.1">
    <property type="nucleotide sequence ID" value="NZ_BAZW01000048.1"/>
</dbReference>
<organism evidence="15 16">
    <name type="scientific">Geofilum rubicundum JCM 15548</name>
    <dbReference type="NCBI Taxonomy" id="1236989"/>
    <lineage>
        <taxon>Bacteria</taxon>
        <taxon>Pseudomonadati</taxon>
        <taxon>Bacteroidota</taxon>
        <taxon>Bacteroidia</taxon>
        <taxon>Marinilabiliales</taxon>
        <taxon>Marinilabiliaceae</taxon>
        <taxon>Geofilum</taxon>
    </lineage>
</organism>
<evidence type="ECO:0000256" key="2">
    <source>
        <dbReference type="ARBA" id="ARBA00022448"/>
    </source>
</evidence>
<dbReference type="STRING" id="1236989.JCM15548_13795"/>
<keyword evidence="8 15" id="KW-0675">Receptor</keyword>
<dbReference type="Pfam" id="PF00593">
    <property type="entry name" value="TonB_dep_Rec_b-barrel"/>
    <property type="match status" value="1"/>
</dbReference>
<keyword evidence="3 10" id="KW-1134">Transmembrane beta strand</keyword>
<proteinExistence type="inferred from homology"/>
<feature type="signal peptide" evidence="12">
    <location>
        <begin position="1"/>
        <end position="19"/>
    </location>
</feature>
<keyword evidence="4 10" id="KW-0812">Transmembrane</keyword>
<dbReference type="OrthoDB" id="9795928at2"/>
<evidence type="ECO:0000256" key="8">
    <source>
        <dbReference type="ARBA" id="ARBA00023170"/>
    </source>
</evidence>
<evidence type="ECO:0000256" key="9">
    <source>
        <dbReference type="ARBA" id="ARBA00023237"/>
    </source>
</evidence>
<evidence type="ECO:0000256" key="7">
    <source>
        <dbReference type="ARBA" id="ARBA00023136"/>
    </source>
</evidence>
<comment type="subcellular location">
    <subcellularLocation>
        <location evidence="1 10">Cell outer membrane</location>
        <topology evidence="1 10">Multi-pass membrane protein</topology>
    </subcellularLocation>
</comment>
<keyword evidence="6 11" id="KW-0798">TonB box</keyword>
<dbReference type="GO" id="GO:0015344">
    <property type="term" value="F:siderophore uptake transmembrane transporter activity"/>
    <property type="evidence" value="ECO:0007669"/>
    <property type="project" value="TreeGrafter"/>
</dbReference>
<dbReference type="GO" id="GO:0044718">
    <property type="term" value="P:siderophore transmembrane transport"/>
    <property type="evidence" value="ECO:0007669"/>
    <property type="project" value="TreeGrafter"/>
</dbReference>
<sequence>MKQFIIIWLLLLSSMYAMPQSSYHVAGLVVDENNQPMPGCHVKSNGQLTVTDNKGRFIFNHVTKEAFDLEVSAMGYFNADTTLMAQSNHHIRIHMKPDQVQLAEVSVQGNRLKTSANQSRETVSSRELTQQMNGTLVRTLDRQVGFNTMDIGASASKPVIRGMGFNRVVVVSNGIKQEGQQWGADHGLEMDPFLTEQAEIIKGAASIEHGSDAIGGILQLTSNRIPENGLSGSLQMLGKTVNETAGGTLLLQGSNNRLFFKGRATWLDYGDYRIPTDTVLYLTRKIPIHNRQLKNSAGEEQDLYLQAGILGQHWRSSISASRVWQKSGFFPGAHGVPDIDRVQIDHSSRNIDFPYQNVEHWSVTSNTMIQTPHSAISFDLGYQQNHRQEWSEFHTHYSNQLPPETDPDLELDFDLKTWSGNARWNFRLTPQHAFTLGGQFQWQKNFSAGYSFLLPEFERTSTGTYLKHDYTISEKWQLNAGFRYDLVHLNTSGFYDPILYDYMLSTGSNEASAQNYARRATAVDRTLDDYSWIAGARFVASKRLSLALNMGESFRAPTPNELTTNGIHHGSFRHEVGDPTLGSERGFYLDAVMDYDWDDRKITLSPYYYHFSNYLFLNPTGEWSQLPHAGQIYRFTQSEAAMMGIELGYSDIIGIYWEYELNGEYIHNYQKNTANYPLPFSPPANAFAELTYIFQPHLEAQSIRISLHGKLTARQNRIARNEVPTPGYALLGAAIFIPVKLGNIPAELNLQAHNLFNTRYYNHISFYRKLEIPEPGRNVQLLINIPF</sequence>
<dbReference type="Gene3D" id="2.170.130.10">
    <property type="entry name" value="TonB-dependent receptor, plug domain"/>
    <property type="match status" value="1"/>
</dbReference>
<name>A0A0E9M2U3_9BACT</name>
<feature type="domain" description="TonB-dependent receptor plug" evidence="14">
    <location>
        <begin position="115"/>
        <end position="217"/>
    </location>
</feature>
<dbReference type="PROSITE" id="PS52016">
    <property type="entry name" value="TONB_DEPENDENT_REC_3"/>
    <property type="match status" value="1"/>
</dbReference>
<evidence type="ECO:0000256" key="12">
    <source>
        <dbReference type="SAM" id="SignalP"/>
    </source>
</evidence>
<dbReference type="PANTHER" id="PTHR30069">
    <property type="entry name" value="TONB-DEPENDENT OUTER MEMBRANE RECEPTOR"/>
    <property type="match status" value="1"/>
</dbReference>
<dbReference type="Pfam" id="PF13715">
    <property type="entry name" value="CarbopepD_reg_2"/>
    <property type="match status" value="1"/>
</dbReference>
<evidence type="ECO:0000256" key="6">
    <source>
        <dbReference type="ARBA" id="ARBA00023077"/>
    </source>
</evidence>
<dbReference type="SUPFAM" id="SSF49464">
    <property type="entry name" value="Carboxypeptidase regulatory domain-like"/>
    <property type="match status" value="1"/>
</dbReference>
<evidence type="ECO:0000259" key="14">
    <source>
        <dbReference type="Pfam" id="PF07715"/>
    </source>
</evidence>
<keyword evidence="5 12" id="KW-0732">Signal</keyword>
<dbReference type="Gene3D" id="2.60.40.1120">
    <property type="entry name" value="Carboxypeptidase-like, regulatory domain"/>
    <property type="match status" value="1"/>
</dbReference>
<dbReference type="Proteomes" id="UP000032900">
    <property type="component" value="Unassembled WGS sequence"/>
</dbReference>
<dbReference type="InterPro" id="IPR037066">
    <property type="entry name" value="Plug_dom_sf"/>
</dbReference>
<evidence type="ECO:0000256" key="5">
    <source>
        <dbReference type="ARBA" id="ARBA00022729"/>
    </source>
</evidence>
<feature type="domain" description="TonB-dependent receptor-like beta-barrel" evidence="13">
    <location>
        <begin position="350"/>
        <end position="755"/>
    </location>
</feature>
<dbReference type="PANTHER" id="PTHR30069:SF29">
    <property type="entry name" value="HEMOGLOBIN AND HEMOGLOBIN-HAPTOGLOBIN-BINDING PROTEIN 1-RELATED"/>
    <property type="match status" value="1"/>
</dbReference>
<comment type="similarity">
    <text evidence="10 11">Belongs to the TonB-dependent receptor family.</text>
</comment>
<dbReference type="InterPro" id="IPR008969">
    <property type="entry name" value="CarboxyPept-like_regulatory"/>
</dbReference>
<evidence type="ECO:0000256" key="3">
    <source>
        <dbReference type="ARBA" id="ARBA00022452"/>
    </source>
</evidence>
<evidence type="ECO:0000259" key="13">
    <source>
        <dbReference type="Pfam" id="PF00593"/>
    </source>
</evidence>
<dbReference type="GO" id="GO:0009279">
    <property type="term" value="C:cell outer membrane"/>
    <property type="evidence" value="ECO:0007669"/>
    <property type="project" value="UniProtKB-SubCell"/>
</dbReference>
<evidence type="ECO:0000256" key="1">
    <source>
        <dbReference type="ARBA" id="ARBA00004571"/>
    </source>
</evidence>
<protein>
    <submittedName>
        <fullName evidence="15">TonB-dependent receptor</fullName>
    </submittedName>
</protein>